<evidence type="ECO:0000256" key="1">
    <source>
        <dbReference type="SAM" id="MobiDB-lite"/>
    </source>
</evidence>
<protein>
    <recommendedName>
        <fullName evidence="5">Mid2 domain-containing protein</fullName>
    </recommendedName>
</protein>
<evidence type="ECO:0000256" key="2">
    <source>
        <dbReference type="SAM" id="Phobius"/>
    </source>
</evidence>
<name>A0A1Y1ZL12_9PLEO</name>
<accession>A0A1Y1ZL12</accession>
<keyword evidence="2" id="KW-1133">Transmembrane helix</keyword>
<evidence type="ECO:0008006" key="5">
    <source>
        <dbReference type="Google" id="ProtNLM"/>
    </source>
</evidence>
<feature type="compositionally biased region" description="Polar residues" evidence="1">
    <location>
        <begin position="214"/>
        <end position="226"/>
    </location>
</feature>
<keyword evidence="2" id="KW-0472">Membrane</keyword>
<reference evidence="3 4" key="1">
    <citation type="submission" date="2016-07" db="EMBL/GenBank/DDBJ databases">
        <title>Pervasive Adenine N6-methylation of Active Genes in Fungi.</title>
        <authorList>
            <consortium name="DOE Joint Genome Institute"/>
            <person name="Mondo S.J."/>
            <person name="Dannebaum R.O."/>
            <person name="Kuo R.C."/>
            <person name="Labutti K."/>
            <person name="Haridas S."/>
            <person name="Kuo A."/>
            <person name="Salamov A."/>
            <person name="Ahrendt S.R."/>
            <person name="Lipzen A."/>
            <person name="Sullivan W."/>
            <person name="Andreopoulos W.B."/>
            <person name="Clum A."/>
            <person name="Lindquist E."/>
            <person name="Daum C."/>
            <person name="Ramamoorthy G.K."/>
            <person name="Gryganskyi A."/>
            <person name="Culley D."/>
            <person name="Magnuson J.K."/>
            <person name="James T.Y."/>
            <person name="O'Malley M.A."/>
            <person name="Stajich J.E."/>
            <person name="Spatafora J.W."/>
            <person name="Visel A."/>
            <person name="Grigoriev I.V."/>
        </authorList>
    </citation>
    <scope>NUCLEOTIDE SEQUENCE [LARGE SCALE GENOMIC DNA]</scope>
    <source>
        <strain evidence="3 4">CBS 115471</strain>
    </source>
</reference>
<sequence length="331" mass="35636">MASTKQTCICEPQTRTQVAPTRLRRTWATFNARNAPHEIKSSTTLPQSRIMATHISTWTLNNFVTVTTAVLPSQTTPFQPGPTYEVTTFAYPGSVCPVGWTTACTKTIGISSSQYPQTLCCPESSFTCAQNARICESLLSTPTTVWVDAETGANVLFQQYTIATRDPSIPITIKHAPFPLQGADLDRSTQSTSSSAHYGTSSSSASSTEAIYPQASTTPVSSENMNRGLSTGQKIGITIGCVAGAFVVLIMIGIWHRRRKHDPEELPTEMAETSTVTELAGKQNGGTCELGEVASWQDPVFEPGEHGRIGELDGDLTKGRSRGEVVPQLSD</sequence>
<keyword evidence="2" id="KW-0812">Transmembrane</keyword>
<feature type="region of interest" description="Disordered" evidence="1">
    <location>
        <begin position="300"/>
        <end position="331"/>
    </location>
</feature>
<feature type="compositionally biased region" description="Basic and acidic residues" evidence="1">
    <location>
        <begin position="303"/>
        <end position="323"/>
    </location>
</feature>
<comment type="caution">
    <text evidence="3">The sequence shown here is derived from an EMBL/GenBank/DDBJ whole genome shotgun (WGS) entry which is preliminary data.</text>
</comment>
<dbReference type="EMBL" id="MCFA01000066">
    <property type="protein sequence ID" value="ORY10923.1"/>
    <property type="molecule type" value="Genomic_DNA"/>
</dbReference>
<gene>
    <name evidence="3" type="ORF">BCR34DRAFT_588211</name>
</gene>
<feature type="region of interest" description="Disordered" evidence="1">
    <location>
        <begin position="182"/>
        <end position="226"/>
    </location>
</feature>
<proteinExistence type="predicted"/>
<keyword evidence="4" id="KW-1185">Reference proteome</keyword>
<evidence type="ECO:0000313" key="4">
    <source>
        <dbReference type="Proteomes" id="UP000193144"/>
    </source>
</evidence>
<feature type="transmembrane region" description="Helical" evidence="2">
    <location>
        <begin position="235"/>
        <end position="255"/>
    </location>
</feature>
<dbReference type="Proteomes" id="UP000193144">
    <property type="component" value="Unassembled WGS sequence"/>
</dbReference>
<organism evidence="3 4">
    <name type="scientific">Clohesyomyces aquaticus</name>
    <dbReference type="NCBI Taxonomy" id="1231657"/>
    <lineage>
        <taxon>Eukaryota</taxon>
        <taxon>Fungi</taxon>
        <taxon>Dikarya</taxon>
        <taxon>Ascomycota</taxon>
        <taxon>Pezizomycotina</taxon>
        <taxon>Dothideomycetes</taxon>
        <taxon>Pleosporomycetidae</taxon>
        <taxon>Pleosporales</taxon>
        <taxon>Lindgomycetaceae</taxon>
        <taxon>Clohesyomyces</taxon>
    </lineage>
</organism>
<dbReference type="STRING" id="1231657.A0A1Y1ZL12"/>
<feature type="compositionally biased region" description="Low complexity" evidence="1">
    <location>
        <begin position="191"/>
        <end position="210"/>
    </location>
</feature>
<evidence type="ECO:0000313" key="3">
    <source>
        <dbReference type="EMBL" id="ORY10923.1"/>
    </source>
</evidence>
<dbReference type="AlphaFoldDB" id="A0A1Y1ZL12"/>